<name>A0A843WCN9_COLES</name>
<evidence type="ECO:0000313" key="1">
    <source>
        <dbReference type="EMBL" id="MQM07399.1"/>
    </source>
</evidence>
<protein>
    <submittedName>
        <fullName evidence="1">Uncharacterized protein</fullName>
    </submittedName>
</protein>
<gene>
    <name evidence="1" type="ORF">Taro_040246</name>
</gene>
<proteinExistence type="predicted"/>
<comment type="caution">
    <text evidence="1">The sequence shown here is derived from an EMBL/GenBank/DDBJ whole genome shotgun (WGS) entry which is preliminary data.</text>
</comment>
<dbReference type="Proteomes" id="UP000652761">
    <property type="component" value="Unassembled WGS sequence"/>
</dbReference>
<dbReference type="AlphaFoldDB" id="A0A843WCN9"/>
<keyword evidence="2" id="KW-1185">Reference proteome</keyword>
<evidence type="ECO:0000313" key="2">
    <source>
        <dbReference type="Proteomes" id="UP000652761"/>
    </source>
</evidence>
<reference evidence="1" key="1">
    <citation type="submission" date="2017-07" db="EMBL/GenBank/DDBJ databases">
        <title>Taro Niue Genome Assembly and Annotation.</title>
        <authorList>
            <person name="Atibalentja N."/>
            <person name="Keating K."/>
            <person name="Fields C.J."/>
        </authorList>
    </citation>
    <scope>NUCLEOTIDE SEQUENCE</scope>
    <source>
        <strain evidence="1">Niue_2</strain>
        <tissue evidence="1">Leaf</tissue>
    </source>
</reference>
<dbReference type="EMBL" id="NMUH01003864">
    <property type="protein sequence ID" value="MQM07399.1"/>
    <property type="molecule type" value="Genomic_DNA"/>
</dbReference>
<accession>A0A843WCN9</accession>
<feature type="non-terminal residue" evidence="1">
    <location>
        <position position="1"/>
    </location>
</feature>
<organism evidence="1 2">
    <name type="scientific">Colocasia esculenta</name>
    <name type="common">Wild taro</name>
    <name type="synonym">Arum esculentum</name>
    <dbReference type="NCBI Taxonomy" id="4460"/>
    <lineage>
        <taxon>Eukaryota</taxon>
        <taxon>Viridiplantae</taxon>
        <taxon>Streptophyta</taxon>
        <taxon>Embryophyta</taxon>
        <taxon>Tracheophyta</taxon>
        <taxon>Spermatophyta</taxon>
        <taxon>Magnoliopsida</taxon>
        <taxon>Liliopsida</taxon>
        <taxon>Araceae</taxon>
        <taxon>Aroideae</taxon>
        <taxon>Colocasieae</taxon>
        <taxon>Colocasia</taxon>
    </lineage>
</organism>
<sequence>LPRRAAASRSPSTEDAVRGVKQCAAAWDLRRWVLPPLVGTPLSLSGVDRTPRLPLKEVGATRTDLLGIWAVCCAQPPWRIAPGRWLGGPCGTLCRQIFLALFGSVLGRFCAVFRVSSLRPCQRVVPGLVVVFRAIWWSGPPGSAPIGPVVPVDRSTGDSRAVFPAPVEGVPRSTDPLRHTSLRPVLRHLRACPSTRCAFGLLPFPGTPILVGPLRVVSEPRVRPSSCRGAGQLVRSHCLALHGSGAVSGGQAWDRSPARLRLVVVFVHASHSDGRGDLDSWSSGKTLVGAVDY</sequence>